<name>A0AA88XIL9_9ASTE</name>
<dbReference type="Proteomes" id="UP001188597">
    <property type="component" value="Unassembled WGS sequence"/>
</dbReference>
<protein>
    <submittedName>
        <fullName evidence="2">Uncharacterized protein</fullName>
    </submittedName>
</protein>
<evidence type="ECO:0000313" key="2">
    <source>
        <dbReference type="EMBL" id="KAK3043090.1"/>
    </source>
</evidence>
<evidence type="ECO:0000313" key="3">
    <source>
        <dbReference type="Proteomes" id="UP001188597"/>
    </source>
</evidence>
<proteinExistence type="predicted"/>
<evidence type="ECO:0000256" key="1">
    <source>
        <dbReference type="SAM" id="MobiDB-lite"/>
    </source>
</evidence>
<dbReference type="AlphaFoldDB" id="A0AA88XIL9"/>
<accession>A0AA88XIL9</accession>
<feature type="region of interest" description="Disordered" evidence="1">
    <location>
        <begin position="215"/>
        <end position="258"/>
    </location>
</feature>
<feature type="compositionally biased region" description="Basic and acidic residues" evidence="1">
    <location>
        <begin position="248"/>
        <end position="258"/>
    </location>
</feature>
<dbReference type="EMBL" id="JAVXUP010000011">
    <property type="protein sequence ID" value="KAK3043090.1"/>
    <property type="molecule type" value="Genomic_DNA"/>
</dbReference>
<gene>
    <name evidence="2" type="ORF">RJ639_001205</name>
</gene>
<keyword evidence="3" id="KW-1185">Reference proteome</keyword>
<comment type="caution">
    <text evidence="2">The sequence shown here is derived from an EMBL/GenBank/DDBJ whole genome shotgun (WGS) entry which is preliminary data.</text>
</comment>
<organism evidence="2 3">
    <name type="scientific">Escallonia herrerae</name>
    <dbReference type="NCBI Taxonomy" id="1293975"/>
    <lineage>
        <taxon>Eukaryota</taxon>
        <taxon>Viridiplantae</taxon>
        <taxon>Streptophyta</taxon>
        <taxon>Embryophyta</taxon>
        <taxon>Tracheophyta</taxon>
        <taxon>Spermatophyta</taxon>
        <taxon>Magnoliopsida</taxon>
        <taxon>eudicotyledons</taxon>
        <taxon>Gunneridae</taxon>
        <taxon>Pentapetalae</taxon>
        <taxon>asterids</taxon>
        <taxon>campanulids</taxon>
        <taxon>Escalloniales</taxon>
        <taxon>Escalloniaceae</taxon>
        <taxon>Escallonia</taxon>
    </lineage>
</organism>
<sequence length="258" mass="29985">MAAVSEVWCEFNRIITECRKELKQKKDAMTMQEFANYNQVEENSQNLDRFELEENKSSKALIVEHGSSSGSKRKLDGQEFFENSFSRNRKSEDIVNEDQVHPTLEMGEGCELRRSKRARIEKTYGPYFYQFIVKRGRNEGDYSHMYNVEHDPLTYREAITSRDCALLQEAINDEMESIMSNQTWQQQNISNEREESNEPAKALVQVRSYFDGAAEQQGEEKQLQCQLEQRPERRAFNGNGKGDAADIVTKEHDSGLRQ</sequence>
<reference evidence="2" key="1">
    <citation type="submission" date="2022-12" db="EMBL/GenBank/DDBJ databases">
        <title>Draft genome assemblies for two species of Escallonia (Escalloniales).</title>
        <authorList>
            <person name="Chanderbali A."/>
            <person name="Dervinis C."/>
            <person name="Anghel I."/>
            <person name="Soltis D."/>
            <person name="Soltis P."/>
            <person name="Zapata F."/>
        </authorList>
    </citation>
    <scope>NUCLEOTIDE SEQUENCE</scope>
    <source>
        <strain evidence="2">UCBG64.0493</strain>
        <tissue evidence="2">Leaf</tissue>
    </source>
</reference>